<feature type="region of interest" description="Disordered" evidence="7">
    <location>
        <begin position="843"/>
        <end position="894"/>
    </location>
</feature>
<dbReference type="CDD" id="cd00303">
    <property type="entry name" value="retropepsin_like"/>
    <property type="match status" value="1"/>
</dbReference>
<evidence type="ECO:0000256" key="1">
    <source>
        <dbReference type="ARBA" id="ARBA00022679"/>
    </source>
</evidence>
<dbReference type="InterPro" id="IPR041588">
    <property type="entry name" value="Integrase_H2C2"/>
</dbReference>
<dbReference type="InterPro" id="IPR050951">
    <property type="entry name" value="Retrovirus_Pol_polyprotein"/>
</dbReference>
<evidence type="ECO:0000256" key="6">
    <source>
        <dbReference type="ARBA" id="ARBA00022918"/>
    </source>
</evidence>
<dbReference type="Pfam" id="PF00078">
    <property type="entry name" value="RVT_1"/>
    <property type="match status" value="1"/>
</dbReference>
<feature type="compositionally biased region" description="Basic residues" evidence="7">
    <location>
        <begin position="1940"/>
        <end position="1951"/>
    </location>
</feature>
<evidence type="ECO:0000259" key="8">
    <source>
        <dbReference type="PROSITE" id="PS50994"/>
    </source>
</evidence>
<dbReference type="EMBL" id="JAEFBK010000008">
    <property type="protein sequence ID" value="KAG7578953.1"/>
    <property type="molecule type" value="Genomic_DNA"/>
</dbReference>
<feature type="region of interest" description="Disordered" evidence="7">
    <location>
        <begin position="2453"/>
        <end position="2498"/>
    </location>
</feature>
<feature type="region of interest" description="Disordered" evidence="7">
    <location>
        <begin position="1863"/>
        <end position="1954"/>
    </location>
</feature>
<dbReference type="PROSITE" id="PS50994">
    <property type="entry name" value="INTEGRASE"/>
    <property type="match status" value="1"/>
</dbReference>
<dbReference type="InterPro" id="IPR005162">
    <property type="entry name" value="Retrotrans_gag_dom"/>
</dbReference>
<dbReference type="InterPro" id="IPR001584">
    <property type="entry name" value="Integrase_cat-core"/>
</dbReference>
<dbReference type="GO" id="GO:0016787">
    <property type="term" value="F:hydrolase activity"/>
    <property type="evidence" value="ECO:0007669"/>
    <property type="project" value="UniProtKB-KW"/>
</dbReference>
<dbReference type="Pfam" id="PF17921">
    <property type="entry name" value="Integrase_H2C2"/>
    <property type="match status" value="1"/>
</dbReference>
<keyword evidence="3" id="KW-0540">Nuclease</keyword>
<dbReference type="InterPro" id="IPR004312">
    <property type="entry name" value="ATHILA_Orf1_C"/>
</dbReference>
<feature type="compositionally biased region" description="Polar residues" evidence="7">
    <location>
        <begin position="2381"/>
        <end position="2418"/>
    </location>
</feature>
<evidence type="ECO:0000256" key="3">
    <source>
        <dbReference type="ARBA" id="ARBA00022722"/>
    </source>
</evidence>
<feature type="compositionally biased region" description="Low complexity" evidence="7">
    <location>
        <begin position="371"/>
        <end position="380"/>
    </location>
</feature>
<feature type="compositionally biased region" description="Basic and acidic residues" evidence="7">
    <location>
        <begin position="1871"/>
        <end position="1880"/>
    </location>
</feature>
<feature type="compositionally biased region" description="Polar residues" evidence="7">
    <location>
        <begin position="861"/>
        <end position="874"/>
    </location>
</feature>
<dbReference type="FunFam" id="3.10.20.370:FF:000001">
    <property type="entry name" value="Retrovirus-related Pol polyprotein from transposon 17.6-like protein"/>
    <property type="match status" value="1"/>
</dbReference>
<comment type="caution">
    <text evidence="9">The sequence shown here is derived from an EMBL/GenBank/DDBJ whole genome shotgun (WGS) entry which is preliminary data.</text>
</comment>
<dbReference type="Pfam" id="PF17917">
    <property type="entry name" value="RT_RNaseH"/>
    <property type="match status" value="1"/>
</dbReference>
<proteinExistence type="predicted"/>
<feature type="region of interest" description="Disordered" evidence="7">
    <location>
        <begin position="30"/>
        <end position="80"/>
    </location>
</feature>
<evidence type="ECO:0000256" key="4">
    <source>
        <dbReference type="ARBA" id="ARBA00022759"/>
    </source>
</evidence>
<sequence>MQTRSKGSSNLISYKDNIDRLARELRERRVSDDCEPHNPVAMEPQDQDNQGVGIPRNIGDGDAPRNHQQRQGIVPPPVQNNNFEIKSGLISMIQDNFEDSFKLRLFPFSLGDKAHHWEKTLPAGSITSWDECKKAFLTKFFSNSRTARLRNEISSFTQKQSESICEAWERFKGYTIQCPHHGFKKASLLSTLYRGVLPKIRMLLDTASNGNFLNKDVEEGWELIENLALSDGNYNEDFDRSNRGIGDLDAKHSKDIKALNDKLDKILLTQQKQVHYITEEEHYQIQEGENTQDVEVSYVQNQGGYNKGYNPYKPAHPNLSYRSTNVANPQDQVYPQQQQNQSKPFVPYNQGFVPKQQFSGGYQQHNPPPGFAQQPQQAPPVQDQDKVQQMLQQLLQGQATGAMVLDKKLADIQNKVDCSYNDLNVKFEALNSKVKYMESQAASTSAPKHPGQLPGKAIQNPREYANAIQLRSGRELRARPNQDPVTEDSEIQEGEDSIQNETPVEDTTKLDQDTPPRDQAKSPQIEKPTVDKGKKKAFVPPPYKPKIPFPGRFKRDIIEKYKAMFAKHIKEIELRMPLIDAFMLIPDSHKYLKDMIMERIQEVQGMVVLSHECSAIIQKKIIPKKLGDPGSFTLPCSLGPLFFSKCLCDLGASVSLMPLSVARRLGFNKYKSCQIQLILADRSVRVPHGMLEDLPVKIGRVEIPTDFVVLEMDEEPKDPLILGRPFLATAGALIDVRKGKIDLNLGDDFKMTFDITKTTKKPTIDGQVFYIEEMDRLADELLEELTEEDYLQSALTKDGEEGFLHLETLGYKKLLDSHKEEELSECFEKLEVPVAEVSTVKEDVSEQTRLAYSTTRRDGPPSSNSEEVQGADSTSKLDDTSRWPSPTSDDWSELKAPKVDLKPLPQGLRYAFLGTNSTYPVIINAALNDDEVNLLLSELRKYRKAIGYSLSDIKGISPSLCNHRIHLENESYSSIEPQRRLNPNLKEVVKKEILKLLDADVIYPISDSTWVSPVHCVPKKGGMTVVRNDKDELIPTRTITGHRMCIDYRKLNAASRKDHFPLPFIDQMLERLANHPYYCFLDGYSGFFQIPIHPNDQEKTTFTCPYGTFAYKRMPFGLCNAPATFQRCMISIFSDLIEEMVEVFMDDFSVYCSSFSSCLLNLCRVLARCEETNLVLNWEKCHFMVREGIVLGHKISEKGIEVDKGKIEVMMQLQPPKTVKDIRSFLGHAGFYRRFIKDFSKIARPLTRLLCKEAEFEFDEDCLKAFHTIKEALVTAPVVQAPNWDYPFEIMCDASDYAVGAVLGQRIDKKLHVIYYASRTLDEAQGRYATTEKELLAVVFAFEKFRSYLVGSKVTVYTDHAALRHIYAKKDTKPRLLRWILLLQEFDMEIVDKKGIENGAADHLSRMRMEEATPIDDSMPEEQLLAVKCYKLAYNKKEFEEACAVKEEEFPWCIAEEEVQGVLEHCHGSAYGGHFATFKTVQKVLQAGLWWPSMFKDAYGFIAKCDPCQRMGNITRRNEMPQNPILEVEVFDVWGIDFMGPFNPASYGNKYILVVVDYVFKWVEAIASPTNDYKVVLKLFKSIIFPRFGIPKAVISDGGSHFINKVFESLLKKHGVKHKVATPYHPQTSGQVEVSNRQIKAILARVVGVSKRDWSAKLDDTLWAYRTAFKTPIGRTPFQMLYGKSCHLPVEVEYKAIWATKLLNLDIKEAQEKRSVDLHELEELRLEAYESSKVYKERTKAFHDKKIAPKDFKAGDQVLLFNSRLKLFPGKLKSRWSGPFTIKEVLPFGAVSLFTKDGSEFKVNGQRLKKNTMDGDQERKRVSSRHAARGFAIINERIPAPAWTGHASFVREDSHDRVGREVLQNQAGGEPTRRHVEQGRRGGSSSSRDDDAERLARRRREISRGKRVVEADFEPTPEEEAVEMEEEEAVEMEEEIKPAKPAKRDRKKRKPPTPEEYYSYLKTLEFEGTRHPHRETMAALGIAEDIDYLAEMCGLKTFLGYSFEGYQEETCQLLATLDVHFYADEQEEENERVVRYLHQSIASMFFAKKITGTISEGELQLLDSALLFTLRNTSDGAEMVGDRGNAPLIAVFLDHLLGYKEYATTMHRSGRKGSLTIGGILTPILVAANIDVGTGDSSPTWIDMAYLRKKGYLDKTAPEGVLLYVFNHPEEGTSRLRLPCTNHTTIRAGENIDFCPPSFILYDSQVAPASPPPQAMHEDDQEQTQDAPDDYAPERFFFEEYKAPRQTKGEREAHKRIGLLQGLGKFQGKAMRGLSKKVDSLTTMVKKMALQITDLQKKSKHSPSSSEERGTLRRSGSSSMAPRHAVRADPPRYSSFEPRQRESQEESTPLPKRSQSHRRKRKVQRPSPEADSTMELDHTSSQHVEPAPEQTNPPYMQDNTNVEQPPPESSTAPSYTQESMDEYFGAYLGLNGARRNQHDLGARLRIELERNEVVQDHPGAGSTSWLDDTSRQHQEADWEQTRPDGLDVTSSWTSRRRL</sequence>
<feature type="domain" description="Integrase catalytic" evidence="8">
    <location>
        <begin position="1520"/>
        <end position="1685"/>
    </location>
</feature>
<reference evidence="9 10" key="1">
    <citation type="submission" date="2020-12" db="EMBL/GenBank/DDBJ databases">
        <title>Concerted genomic and epigenomic changes stabilize Arabidopsis allopolyploids.</title>
        <authorList>
            <person name="Chen Z."/>
        </authorList>
    </citation>
    <scope>NUCLEOTIDE SEQUENCE [LARGE SCALE GENOMIC DNA]</scope>
    <source>
        <strain evidence="9">Allo738</strain>
        <tissue evidence="9">Leaf</tissue>
    </source>
</reference>
<feature type="region of interest" description="Disordered" evidence="7">
    <location>
        <begin position="2206"/>
        <end position="2228"/>
    </location>
</feature>
<keyword evidence="6" id="KW-0695">RNA-directed DNA polymerase</keyword>
<gene>
    <name evidence="9" type="ORF">ISN45_Aa03g031210</name>
</gene>
<feature type="region of interest" description="Disordered" evidence="7">
    <location>
        <begin position="471"/>
        <end position="541"/>
    </location>
</feature>
<feature type="compositionally biased region" description="Basic and acidic residues" evidence="7">
    <location>
        <begin position="2468"/>
        <end position="2485"/>
    </location>
</feature>
<dbReference type="CDD" id="cd09274">
    <property type="entry name" value="RNase_HI_RT_Ty3"/>
    <property type="match status" value="1"/>
</dbReference>
<feature type="compositionally biased region" description="Acidic residues" evidence="7">
    <location>
        <begin position="1911"/>
        <end position="1934"/>
    </location>
</feature>
<keyword evidence="2" id="KW-0548">Nucleotidyltransferase</keyword>
<keyword evidence="1" id="KW-0808">Transferase</keyword>
<dbReference type="GO" id="GO:0004519">
    <property type="term" value="F:endonuclease activity"/>
    <property type="evidence" value="ECO:0007669"/>
    <property type="project" value="UniProtKB-KW"/>
</dbReference>
<feature type="compositionally biased region" description="Polar residues" evidence="7">
    <location>
        <begin position="2488"/>
        <end position="2498"/>
    </location>
</feature>
<evidence type="ECO:0000313" key="10">
    <source>
        <dbReference type="Proteomes" id="UP000694240"/>
    </source>
</evidence>
<dbReference type="Proteomes" id="UP000694240">
    <property type="component" value="Chromosome 8"/>
</dbReference>
<keyword evidence="4" id="KW-0255">Endonuclease</keyword>
<feature type="compositionally biased region" description="Acidic residues" evidence="7">
    <location>
        <begin position="2219"/>
        <end position="2228"/>
    </location>
</feature>
<protein>
    <submittedName>
        <fullName evidence="9">Ribonuclease H-like superfamily</fullName>
    </submittedName>
</protein>
<dbReference type="GO" id="GO:0015074">
    <property type="term" value="P:DNA integration"/>
    <property type="evidence" value="ECO:0007669"/>
    <property type="project" value="InterPro"/>
</dbReference>
<dbReference type="Pfam" id="PF03732">
    <property type="entry name" value="Retrotrans_gag"/>
    <property type="match status" value="1"/>
</dbReference>
<feature type="region of interest" description="Disordered" evidence="7">
    <location>
        <begin position="2292"/>
        <end position="2418"/>
    </location>
</feature>
<dbReference type="InterPro" id="IPR041373">
    <property type="entry name" value="RT_RNaseH"/>
</dbReference>
<dbReference type="Pfam" id="PF13650">
    <property type="entry name" value="Asp_protease_2"/>
    <property type="match status" value="1"/>
</dbReference>
<evidence type="ECO:0000256" key="2">
    <source>
        <dbReference type="ARBA" id="ARBA00022695"/>
    </source>
</evidence>
<feature type="compositionally biased region" description="Basic and acidic residues" evidence="7">
    <location>
        <begin position="506"/>
        <end position="520"/>
    </location>
</feature>
<dbReference type="PANTHER" id="PTHR37984:SF5">
    <property type="entry name" value="PROTEIN NYNRIN-LIKE"/>
    <property type="match status" value="1"/>
</dbReference>
<evidence type="ECO:0000256" key="7">
    <source>
        <dbReference type="SAM" id="MobiDB-lite"/>
    </source>
</evidence>
<feature type="compositionally biased region" description="Polar residues" evidence="7">
    <location>
        <begin position="356"/>
        <end position="365"/>
    </location>
</feature>
<keyword evidence="10" id="KW-1185">Reference proteome</keyword>
<name>A0A8T2AXW1_9BRAS</name>
<accession>A0A8T2AXW1</accession>
<keyword evidence="5" id="KW-0378">Hydrolase</keyword>
<dbReference type="Pfam" id="PF03078">
    <property type="entry name" value="ATHILA"/>
    <property type="match status" value="1"/>
</dbReference>
<organism evidence="9 10">
    <name type="scientific">Arabidopsis thaliana x Arabidopsis arenosa</name>
    <dbReference type="NCBI Taxonomy" id="1240361"/>
    <lineage>
        <taxon>Eukaryota</taxon>
        <taxon>Viridiplantae</taxon>
        <taxon>Streptophyta</taxon>
        <taxon>Embryophyta</taxon>
        <taxon>Tracheophyta</taxon>
        <taxon>Spermatophyta</taxon>
        <taxon>Magnoliopsida</taxon>
        <taxon>eudicotyledons</taxon>
        <taxon>Gunneridae</taxon>
        <taxon>Pentapetalae</taxon>
        <taxon>rosids</taxon>
        <taxon>malvids</taxon>
        <taxon>Brassicales</taxon>
        <taxon>Brassicaceae</taxon>
        <taxon>Camelineae</taxon>
        <taxon>Arabidopsis</taxon>
    </lineage>
</organism>
<feature type="compositionally biased region" description="Acidic residues" evidence="7">
    <location>
        <begin position="485"/>
        <end position="498"/>
    </location>
</feature>
<dbReference type="InterPro" id="IPR000477">
    <property type="entry name" value="RT_dom"/>
</dbReference>
<feature type="compositionally biased region" description="Basic residues" evidence="7">
    <location>
        <begin position="2354"/>
        <end position="2364"/>
    </location>
</feature>
<feature type="region of interest" description="Disordered" evidence="7">
    <location>
        <begin position="356"/>
        <end position="380"/>
    </location>
</feature>
<dbReference type="Pfam" id="PF00665">
    <property type="entry name" value="rve"/>
    <property type="match status" value="1"/>
</dbReference>
<dbReference type="FunFam" id="3.30.70.270:FF:000020">
    <property type="entry name" value="Transposon Tf2-6 polyprotein-like Protein"/>
    <property type="match status" value="1"/>
</dbReference>
<dbReference type="PANTHER" id="PTHR37984">
    <property type="entry name" value="PROTEIN CBG26694"/>
    <property type="match status" value="1"/>
</dbReference>
<evidence type="ECO:0000313" key="9">
    <source>
        <dbReference type="EMBL" id="KAG7578953.1"/>
    </source>
</evidence>
<evidence type="ECO:0000256" key="5">
    <source>
        <dbReference type="ARBA" id="ARBA00022801"/>
    </source>
</evidence>
<dbReference type="CDD" id="cd01647">
    <property type="entry name" value="RT_LTR"/>
    <property type="match status" value="1"/>
</dbReference>
<dbReference type="GO" id="GO:0003964">
    <property type="term" value="F:RNA-directed DNA polymerase activity"/>
    <property type="evidence" value="ECO:0007669"/>
    <property type="project" value="UniProtKB-KW"/>
</dbReference>